<evidence type="ECO:0000313" key="2">
    <source>
        <dbReference type="EMBL" id="KAB0677580.1"/>
    </source>
</evidence>
<keyword evidence="1" id="KW-0812">Transmembrane</keyword>
<sequence>MSNNVATPSKAPTNKAIAATGGSAVGAAIATVILYLLDPNNQLPGAVTTAITTLVTAVVTLAAAYFTPPGSNEAIIMTQDGPKSART</sequence>
<organism evidence="2 3">
    <name type="scientific">Plantimonas leprariae</name>
    <dbReference type="NCBI Taxonomy" id="2615207"/>
    <lineage>
        <taxon>Bacteria</taxon>
        <taxon>Pseudomonadati</taxon>
        <taxon>Pseudomonadota</taxon>
        <taxon>Alphaproteobacteria</taxon>
        <taxon>Hyphomicrobiales</taxon>
        <taxon>Aurantimonadaceae</taxon>
        <taxon>Plantimonas</taxon>
    </lineage>
</organism>
<reference evidence="2 3" key="1">
    <citation type="submission" date="2019-09" db="EMBL/GenBank/DDBJ databases">
        <title>YIM 132180 draft genome.</title>
        <authorList>
            <person name="Zhang K."/>
        </authorList>
    </citation>
    <scope>NUCLEOTIDE SEQUENCE [LARGE SCALE GENOMIC DNA]</scope>
    <source>
        <strain evidence="2 3">YIM 132180</strain>
    </source>
</reference>
<gene>
    <name evidence="2" type="ORF">F6X38_18080</name>
</gene>
<keyword evidence="3" id="KW-1185">Reference proteome</keyword>
<evidence type="ECO:0000256" key="1">
    <source>
        <dbReference type="SAM" id="Phobius"/>
    </source>
</evidence>
<keyword evidence="1" id="KW-1133">Transmembrane helix</keyword>
<name>A0A7V7TYP2_9HYPH</name>
<dbReference type="RefSeq" id="WP_150972108.1">
    <property type="nucleotide sequence ID" value="NZ_VZDO01000016.1"/>
</dbReference>
<feature type="transmembrane region" description="Helical" evidence="1">
    <location>
        <begin position="16"/>
        <end position="37"/>
    </location>
</feature>
<dbReference type="Proteomes" id="UP000432089">
    <property type="component" value="Unassembled WGS sequence"/>
</dbReference>
<dbReference type="AlphaFoldDB" id="A0A7V7TYP2"/>
<accession>A0A7V7TYP2</accession>
<proteinExistence type="predicted"/>
<keyword evidence="1" id="KW-0472">Membrane</keyword>
<protein>
    <submittedName>
        <fullName evidence="2">Uncharacterized protein</fullName>
    </submittedName>
</protein>
<feature type="transmembrane region" description="Helical" evidence="1">
    <location>
        <begin position="43"/>
        <end position="67"/>
    </location>
</feature>
<dbReference type="EMBL" id="VZDO01000016">
    <property type="protein sequence ID" value="KAB0677580.1"/>
    <property type="molecule type" value="Genomic_DNA"/>
</dbReference>
<comment type="caution">
    <text evidence="2">The sequence shown here is derived from an EMBL/GenBank/DDBJ whole genome shotgun (WGS) entry which is preliminary data.</text>
</comment>
<evidence type="ECO:0000313" key="3">
    <source>
        <dbReference type="Proteomes" id="UP000432089"/>
    </source>
</evidence>